<dbReference type="Gene3D" id="1.25.40.10">
    <property type="entry name" value="Tetratricopeptide repeat domain"/>
    <property type="match status" value="1"/>
</dbReference>
<feature type="domain" description="CHAT" evidence="2">
    <location>
        <begin position="975"/>
        <end position="1132"/>
    </location>
</feature>
<feature type="compositionally biased region" description="Acidic residues" evidence="1">
    <location>
        <begin position="40"/>
        <end position="53"/>
    </location>
</feature>
<evidence type="ECO:0000256" key="1">
    <source>
        <dbReference type="SAM" id="MobiDB-lite"/>
    </source>
</evidence>
<protein>
    <recommendedName>
        <fullName evidence="2">CHAT domain-containing protein</fullName>
    </recommendedName>
</protein>
<dbReference type="Pfam" id="PF12770">
    <property type="entry name" value="CHAT"/>
    <property type="match status" value="1"/>
</dbReference>
<feature type="compositionally biased region" description="Basic and acidic residues" evidence="1">
    <location>
        <begin position="814"/>
        <end position="826"/>
    </location>
</feature>
<proteinExistence type="predicted"/>
<sequence>MHSSSPQTGRSQDRIPQSLNDYRNSHADSNDSDLHQSSDLESDEDLNDSDTEMETGIPGLFSLGPGSGATGRGQHSPFMSFGTGRESMRFSKPNSSAAMTHRGFVEKELHDLRYRMSSNTSSEDTDKPLMKRVQELDARVSDLEAQIKASESPDYSNVKSEVQAILKDMTDLLQEISPKRPTQAKKPPPRAPQGSMLAFDKLLSMLAMLASSLMAQSRDQNFAQYLVLTRSCLRAACKYAPVDHIILPTIFLHEGTLYFHRFHFFGGKKDISNALDSFQTALKKTRQSGGSIEAISYGWLGRTHLARFEEFKYEKDLERAMNCHDRAVKLLESKPGKASSEEKTLISEGRGLALQCLVEHIGELNSKILIDSEIDRWRGMVLRLFRKKGQEVARAGHMLVLGCLYSTRFKQHNFQHSGDSENSLKLLAMAVAGLPKNDARFRPALCALATALIAKYSSSRDSCEADVELAFKFLDLAKRLTPDGDRFTPQLLNNLGDICMTLSNKGADEHYLRRAMSYYNEVIALNSVPMGSRLWAKIRQNLGLCWVYEYNAWKPHNLVKANRYLGQAVIEFHDIAWAGDHPFDRFTAACNWAKYAALHSELRVALEGYDTAMELLPLVACFGAVPEQRHIATQQAGRLSVEAAALAIKSKEYGTALRWLEQGRAIKWSHIFRLQTPLRKLRSSLPNGPRLANKLETLCKGLHLEEGLHPEEGTQSSETKEQTYQKDLYLHTQYENVLADIRSLTDFEDFMMPKDASELVQAARDGPIVVINVHQGRCDALVVRAPESDEEDGDGEETGEEKGAEQEEGEPDEELKQGPKPEDVNDRIQHIHLPQLTYRKTKKVQEKIEKSLADLRADKQGVAPDPMTELKTQLKNLWDWVVKPILTALKYTRRSPKDPISNLPHITWCGTGPLTFLPLHAAGDYSKPGYKTFEYVISSYTPTLGTLLSTSDSSEKPQAPRILLTAEDWEYPQCKRIEGSKATPKAVLAAMQDHNWIHLACHSEQNSGDPAKCGFDLNGELLSLDEIAKMDYKSRGLAFLSSCGTATGDQDLPDEAIHLASGMLMAGYSSVIATMWPVRDEEARTVSKHVYGKLLGAEAAYTESAAALHSALGELRKKKVSLDDWLPFVHFGV</sequence>
<dbReference type="InterPro" id="IPR011990">
    <property type="entry name" value="TPR-like_helical_dom_sf"/>
</dbReference>
<name>A0A8H2XKG9_9AGAM</name>
<reference evidence="3" key="1">
    <citation type="submission" date="2021-01" db="EMBL/GenBank/DDBJ databases">
        <authorList>
            <person name="Kaushik A."/>
        </authorList>
    </citation>
    <scope>NUCLEOTIDE SEQUENCE</scope>
    <source>
        <strain evidence="3">Type strain: AG8-Rh-89/</strain>
    </source>
</reference>
<dbReference type="AlphaFoldDB" id="A0A8H2XKG9"/>
<feature type="compositionally biased region" description="Polar residues" evidence="1">
    <location>
        <begin position="1"/>
        <end position="22"/>
    </location>
</feature>
<comment type="caution">
    <text evidence="3">The sequence shown here is derived from an EMBL/GenBank/DDBJ whole genome shotgun (WGS) entry which is preliminary data.</text>
</comment>
<feature type="region of interest" description="Disordered" evidence="1">
    <location>
        <begin position="783"/>
        <end position="826"/>
    </location>
</feature>
<dbReference type="InterPro" id="IPR024983">
    <property type="entry name" value="CHAT_dom"/>
</dbReference>
<evidence type="ECO:0000259" key="2">
    <source>
        <dbReference type="Pfam" id="PF12770"/>
    </source>
</evidence>
<dbReference type="Proteomes" id="UP000663850">
    <property type="component" value="Unassembled WGS sequence"/>
</dbReference>
<feature type="compositionally biased region" description="Acidic residues" evidence="1">
    <location>
        <begin position="788"/>
        <end position="799"/>
    </location>
</feature>
<organism evidence="3 4">
    <name type="scientific">Rhizoctonia solani</name>
    <dbReference type="NCBI Taxonomy" id="456999"/>
    <lineage>
        <taxon>Eukaryota</taxon>
        <taxon>Fungi</taxon>
        <taxon>Dikarya</taxon>
        <taxon>Basidiomycota</taxon>
        <taxon>Agaricomycotina</taxon>
        <taxon>Agaricomycetes</taxon>
        <taxon>Cantharellales</taxon>
        <taxon>Ceratobasidiaceae</taxon>
        <taxon>Rhizoctonia</taxon>
    </lineage>
</organism>
<gene>
    <name evidence="3" type="ORF">RDB_LOCUS16411</name>
</gene>
<feature type="region of interest" description="Disordered" evidence="1">
    <location>
        <begin position="1"/>
        <end position="98"/>
    </location>
</feature>
<evidence type="ECO:0000313" key="3">
    <source>
        <dbReference type="EMBL" id="CAE6427533.1"/>
    </source>
</evidence>
<evidence type="ECO:0000313" key="4">
    <source>
        <dbReference type="Proteomes" id="UP000663850"/>
    </source>
</evidence>
<dbReference type="EMBL" id="CAJMWZ010000885">
    <property type="protein sequence ID" value="CAE6427533.1"/>
    <property type="molecule type" value="Genomic_DNA"/>
</dbReference>
<feature type="compositionally biased region" description="Basic and acidic residues" evidence="1">
    <location>
        <begin position="23"/>
        <end position="38"/>
    </location>
</feature>
<accession>A0A8H2XKG9</accession>